<dbReference type="NCBIfam" id="NF004281">
    <property type="entry name" value="PRK05690.1"/>
    <property type="match status" value="1"/>
</dbReference>
<feature type="domain" description="THIF-type NAD/FAD binding fold" evidence="1">
    <location>
        <begin position="13"/>
        <end position="246"/>
    </location>
</feature>
<sequence length="251" mass="26689">MTETLSDQQLLRYSRQIMLPELDIAGQEKLLNSRVLVIGAGGLGCPVAMYLSAAGVGTLVIVDHDEVDESNLQRQVAHTTRDIGKPKVFSVTESLHALNPDTRVMAIARKLSEPELLEEAGAADVVLDCTDNFQTRHAINEACIRTGTPLVSGAAIGFSGQVAVFGLADGPCYHCLYPDTDDHQQTCSESGILSPVTGVIGSIQATETIKLLTNVGQSLSGRLMLFDALNMAWQTLSLSRNASCTVCGTSA</sequence>
<dbReference type="InterPro" id="IPR035985">
    <property type="entry name" value="Ubiquitin-activating_enz"/>
</dbReference>
<dbReference type="InterPro" id="IPR000594">
    <property type="entry name" value="ThiF_NAD_FAD-bd"/>
</dbReference>
<gene>
    <name evidence="2" type="primary">moeB</name>
    <name evidence="2" type="ORF">GCM10023116_41390</name>
</gene>
<protein>
    <submittedName>
        <fullName evidence="2">Molybdopterin-synthase adenylyltransferase MoeB</fullName>
    </submittedName>
</protein>
<comment type="caution">
    <text evidence="2">The sequence shown here is derived from an EMBL/GenBank/DDBJ whole genome shotgun (WGS) entry which is preliminary data.</text>
</comment>
<organism evidence="2 3">
    <name type="scientific">Kistimonas scapharcae</name>
    <dbReference type="NCBI Taxonomy" id="1036133"/>
    <lineage>
        <taxon>Bacteria</taxon>
        <taxon>Pseudomonadati</taxon>
        <taxon>Pseudomonadota</taxon>
        <taxon>Gammaproteobacteria</taxon>
        <taxon>Oceanospirillales</taxon>
        <taxon>Endozoicomonadaceae</taxon>
        <taxon>Kistimonas</taxon>
    </lineage>
</organism>
<dbReference type="Gene3D" id="3.40.50.720">
    <property type="entry name" value="NAD(P)-binding Rossmann-like Domain"/>
    <property type="match status" value="1"/>
</dbReference>
<keyword evidence="2" id="KW-0548">Nucleotidyltransferase</keyword>
<evidence type="ECO:0000313" key="2">
    <source>
        <dbReference type="EMBL" id="GAA4651855.1"/>
    </source>
</evidence>
<dbReference type="GO" id="GO:0016779">
    <property type="term" value="F:nucleotidyltransferase activity"/>
    <property type="evidence" value="ECO:0007669"/>
    <property type="project" value="UniProtKB-KW"/>
</dbReference>
<keyword evidence="3" id="KW-1185">Reference proteome</keyword>
<proteinExistence type="predicted"/>
<dbReference type="CDD" id="cd00757">
    <property type="entry name" value="ThiF_MoeB_HesA_family"/>
    <property type="match status" value="1"/>
</dbReference>
<dbReference type="Pfam" id="PF00899">
    <property type="entry name" value="ThiF"/>
    <property type="match status" value="1"/>
</dbReference>
<dbReference type="EMBL" id="BAABFL010000464">
    <property type="protein sequence ID" value="GAA4651855.1"/>
    <property type="molecule type" value="Genomic_DNA"/>
</dbReference>
<reference evidence="3" key="1">
    <citation type="journal article" date="2019" name="Int. J. Syst. Evol. Microbiol.">
        <title>The Global Catalogue of Microorganisms (GCM) 10K type strain sequencing project: providing services to taxonomists for standard genome sequencing and annotation.</title>
        <authorList>
            <consortium name="The Broad Institute Genomics Platform"/>
            <consortium name="The Broad Institute Genome Sequencing Center for Infectious Disease"/>
            <person name="Wu L."/>
            <person name="Ma J."/>
        </authorList>
    </citation>
    <scope>NUCLEOTIDE SEQUENCE [LARGE SCALE GENOMIC DNA]</scope>
    <source>
        <strain evidence="3">JCM 17805</strain>
    </source>
</reference>
<dbReference type="InterPro" id="IPR045886">
    <property type="entry name" value="ThiF/MoeB/HesA"/>
</dbReference>
<dbReference type="Proteomes" id="UP001500604">
    <property type="component" value="Unassembled WGS sequence"/>
</dbReference>
<accession>A0ABP8V764</accession>
<dbReference type="PANTHER" id="PTHR10953">
    <property type="entry name" value="UBIQUITIN-ACTIVATING ENZYME E1"/>
    <property type="match status" value="1"/>
</dbReference>
<evidence type="ECO:0000313" key="3">
    <source>
        <dbReference type="Proteomes" id="UP001500604"/>
    </source>
</evidence>
<dbReference type="PANTHER" id="PTHR10953:SF102">
    <property type="entry name" value="ADENYLYLTRANSFERASE AND SULFURTRANSFERASE MOCS3"/>
    <property type="match status" value="1"/>
</dbReference>
<evidence type="ECO:0000259" key="1">
    <source>
        <dbReference type="Pfam" id="PF00899"/>
    </source>
</evidence>
<name>A0ABP8V764_9GAMM</name>
<dbReference type="SUPFAM" id="SSF69572">
    <property type="entry name" value="Activating enzymes of the ubiquitin-like proteins"/>
    <property type="match status" value="1"/>
</dbReference>
<keyword evidence="2" id="KW-0808">Transferase</keyword>